<evidence type="ECO:0000313" key="1">
    <source>
        <dbReference type="EMBL" id="SEB10526.1"/>
    </source>
</evidence>
<evidence type="ECO:0000313" key="2">
    <source>
        <dbReference type="Proteomes" id="UP000198638"/>
    </source>
</evidence>
<reference evidence="2" key="1">
    <citation type="submission" date="2016-10" db="EMBL/GenBank/DDBJ databases">
        <authorList>
            <person name="Varghese N."/>
            <person name="Submissions S."/>
        </authorList>
    </citation>
    <scope>NUCLEOTIDE SEQUENCE [LARGE SCALE GENOMIC DNA]</scope>
    <source>
        <strain evidence="2">LMG 24000</strain>
    </source>
</reference>
<dbReference type="EMBL" id="FNRQ01000006">
    <property type="protein sequence ID" value="SEB10526.1"/>
    <property type="molecule type" value="Genomic_DNA"/>
</dbReference>
<protein>
    <submittedName>
        <fullName evidence="1">Uncharacterized protein</fullName>
    </submittedName>
</protein>
<name>A0A1H4GLP8_9BURK</name>
<accession>A0A1H4GLP8</accession>
<proteinExistence type="predicted"/>
<gene>
    <name evidence="1" type="ORF">SAMN05192564_106145</name>
</gene>
<keyword evidence="2" id="KW-1185">Reference proteome</keyword>
<dbReference type="Proteomes" id="UP000198638">
    <property type="component" value="Unassembled WGS sequence"/>
</dbReference>
<organism evidence="1 2">
    <name type="scientific">Paraburkholderia sartisoli</name>
    <dbReference type="NCBI Taxonomy" id="83784"/>
    <lineage>
        <taxon>Bacteria</taxon>
        <taxon>Pseudomonadati</taxon>
        <taxon>Pseudomonadota</taxon>
        <taxon>Betaproteobacteria</taxon>
        <taxon>Burkholderiales</taxon>
        <taxon>Burkholderiaceae</taxon>
        <taxon>Paraburkholderia</taxon>
    </lineage>
</organism>
<sequence>MTGSSLLKPKVAPHLRRVALWRPGLLVMLAECDAGNLVMAARVGAQWGLHPDANISTWIVALREPVEGAMVGFHDITNREDLIPAA</sequence>
<dbReference type="RefSeq" id="WP_090535443.1">
    <property type="nucleotide sequence ID" value="NZ_FNRQ01000006.1"/>
</dbReference>
<dbReference type="AlphaFoldDB" id="A0A1H4GLP8"/>